<dbReference type="RefSeq" id="WP_013409223.1">
    <property type="nucleotide sequence ID" value="NC_014655.1"/>
</dbReference>
<gene>
    <name evidence="3" type="ordered locus">Lbys_2521</name>
</gene>
<protein>
    <submittedName>
        <fullName evidence="3">Membrane protein</fullName>
    </submittedName>
</protein>
<dbReference type="STRING" id="649349.Lbys_2521"/>
<feature type="transmembrane region" description="Helical" evidence="1">
    <location>
        <begin position="54"/>
        <end position="72"/>
    </location>
</feature>
<dbReference type="KEGG" id="lby:Lbys_2521"/>
<proteinExistence type="predicted"/>
<keyword evidence="4" id="KW-1185">Reference proteome</keyword>
<name>E4RYE7_LEAB4</name>
<dbReference type="AlphaFoldDB" id="E4RYE7"/>
<organism evidence="3 4">
    <name type="scientific">Leadbetterella byssophila (strain DSM 17132 / JCM 16389 / KACC 11308 / NBRC 106382 / 4M15)</name>
    <dbReference type="NCBI Taxonomy" id="649349"/>
    <lineage>
        <taxon>Bacteria</taxon>
        <taxon>Pseudomonadati</taxon>
        <taxon>Bacteroidota</taxon>
        <taxon>Cytophagia</taxon>
        <taxon>Cytophagales</taxon>
        <taxon>Leadbetterellaceae</taxon>
        <taxon>Leadbetterella</taxon>
    </lineage>
</organism>
<feature type="transmembrane region" description="Helical" evidence="1">
    <location>
        <begin position="84"/>
        <end position="105"/>
    </location>
</feature>
<dbReference type="eggNOG" id="ENOG5033CH2">
    <property type="taxonomic scope" value="Bacteria"/>
</dbReference>
<feature type="transmembrane region" description="Helical" evidence="1">
    <location>
        <begin position="6"/>
        <end position="22"/>
    </location>
</feature>
<evidence type="ECO:0000259" key="2">
    <source>
        <dbReference type="Pfam" id="PF19762"/>
    </source>
</evidence>
<dbReference type="Proteomes" id="UP000007435">
    <property type="component" value="Chromosome"/>
</dbReference>
<reference key="1">
    <citation type="submission" date="2010-11" db="EMBL/GenBank/DDBJ databases">
        <title>The complete genome of Leadbetterella byssophila DSM 17132.</title>
        <authorList>
            <consortium name="US DOE Joint Genome Institute (JGI-PGF)"/>
            <person name="Lucas S."/>
            <person name="Copeland A."/>
            <person name="Lapidus A."/>
            <person name="Glavina del Rio T."/>
            <person name="Dalin E."/>
            <person name="Tice H."/>
            <person name="Bruce D."/>
            <person name="Goodwin L."/>
            <person name="Pitluck S."/>
            <person name="Kyrpides N."/>
            <person name="Mavromatis K."/>
            <person name="Ivanova N."/>
            <person name="Teshima H."/>
            <person name="Brettin T."/>
            <person name="Detter J.C."/>
            <person name="Han C."/>
            <person name="Tapia R."/>
            <person name="Land M."/>
            <person name="Hauser L."/>
            <person name="Markowitz V."/>
            <person name="Cheng J.-F."/>
            <person name="Hugenholtz P."/>
            <person name="Woyke T."/>
            <person name="Wu D."/>
            <person name="Tindall B."/>
            <person name="Pomrenke H.G."/>
            <person name="Brambilla E."/>
            <person name="Klenk H.-P."/>
            <person name="Eisen J.A."/>
        </authorList>
    </citation>
    <scope>NUCLEOTIDE SEQUENCE [LARGE SCALE GENOMIC DNA]</scope>
    <source>
        <strain>DSM 17132</strain>
    </source>
</reference>
<accession>E4RYE7</accession>
<keyword evidence="1" id="KW-0812">Transmembrane</keyword>
<dbReference type="Pfam" id="PF19762">
    <property type="entry name" value="DUF6249"/>
    <property type="match status" value="1"/>
</dbReference>
<keyword evidence="1" id="KW-0472">Membrane</keyword>
<dbReference type="HOGENOM" id="CLU_169010_0_0_10"/>
<dbReference type="InterPro" id="IPR046216">
    <property type="entry name" value="DUF6249"/>
</dbReference>
<evidence type="ECO:0000256" key="1">
    <source>
        <dbReference type="SAM" id="Phobius"/>
    </source>
</evidence>
<evidence type="ECO:0000313" key="4">
    <source>
        <dbReference type="Proteomes" id="UP000007435"/>
    </source>
</evidence>
<sequence>MGPGETLIALIIGVTVMGYMFFNGRHKERMAIIQSGGNMSIFDSKKRSGFGRAFTLKLGMLFVGVALGILMGEFLRTNTNMADGAAYMSMILLFGGLSLILNYMIEKRGDN</sequence>
<dbReference type="OrthoDB" id="679295at2"/>
<reference evidence="3 4" key="2">
    <citation type="journal article" date="2011" name="Stand. Genomic Sci.">
        <title>Complete genome sequence of Leadbetterella byssophila type strain (4M15).</title>
        <authorList>
            <person name="Abt B."/>
            <person name="Teshima H."/>
            <person name="Lucas S."/>
            <person name="Lapidus A."/>
            <person name="Del Rio T.G."/>
            <person name="Nolan M."/>
            <person name="Tice H."/>
            <person name="Cheng J.F."/>
            <person name="Pitluck S."/>
            <person name="Liolios K."/>
            <person name="Pagani I."/>
            <person name="Ivanova N."/>
            <person name="Mavromatis K."/>
            <person name="Pati A."/>
            <person name="Tapia R."/>
            <person name="Han C."/>
            <person name="Goodwin L."/>
            <person name="Chen A."/>
            <person name="Palaniappan K."/>
            <person name="Land M."/>
            <person name="Hauser L."/>
            <person name="Chang Y.J."/>
            <person name="Jeffries C.D."/>
            <person name="Rohde M."/>
            <person name="Goker M."/>
            <person name="Tindall B.J."/>
            <person name="Detter J.C."/>
            <person name="Woyke T."/>
            <person name="Bristow J."/>
            <person name="Eisen J.A."/>
            <person name="Markowitz V."/>
            <person name="Hugenholtz P."/>
            <person name="Klenk H.P."/>
            <person name="Kyrpides N.C."/>
        </authorList>
    </citation>
    <scope>NUCLEOTIDE SEQUENCE [LARGE SCALE GENOMIC DNA]</scope>
    <source>
        <strain evidence="4">DSM 17132 / JCM 16389 / KACC 11308 / NBRC 106382 / 4M15</strain>
    </source>
</reference>
<dbReference type="EMBL" id="CP002305">
    <property type="protein sequence ID" value="ADQ18183.1"/>
    <property type="molecule type" value="Genomic_DNA"/>
</dbReference>
<evidence type="ECO:0000313" key="3">
    <source>
        <dbReference type="EMBL" id="ADQ18183.1"/>
    </source>
</evidence>
<feature type="domain" description="DUF6249" evidence="2">
    <location>
        <begin position="11"/>
        <end position="107"/>
    </location>
</feature>
<keyword evidence="1" id="KW-1133">Transmembrane helix</keyword>